<evidence type="ECO:0000313" key="9">
    <source>
        <dbReference type="Proteomes" id="UP001152622"/>
    </source>
</evidence>
<dbReference type="AlphaFoldDB" id="A0A9Q1IAV0"/>
<dbReference type="PANTHER" id="PTHR11783">
    <property type="entry name" value="SULFOTRANSFERASE SULT"/>
    <property type="match status" value="1"/>
</dbReference>
<reference evidence="8" key="1">
    <citation type="journal article" date="2023" name="Science">
        <title>Genome structures resolve the early diversification of teleost fishes.</title>
        <authorList>
            <person name="Parey E."/>
            <person name="Louis A."/>
            <person name="Montfort J."/>
            <person name="Bouchez O."/>
            <person name="Roques C."/>
            <person name="Iampietro C."/>
            <person name="Lluch J."/>
            <person name="Castinel A."/>
            <person name="Donnadieu C."/>
            <person name="Desvignes T."/>
            <person name="Floi Bucao C."/>
            <person name="Jouanno E."/>
            <person name="Wen M."/>
            <person name="Mejri S."/>
            <person name="Dirks R."/>
            <person name="Jansen H."/>
            <person name="Henkel C."/>
            <person name="Chen W.J."/>
            <person name="Zahm M."/>
            <person name="Cabau C."/>
            <person name="Klopp C."/>
            <person name="Thompson A.W."/>
            <person name="Robinson-Rechavi M."/>
            <person name="Braasch I."/>
            <person name="Lecointre G."/>
            <person name="Bobe J."/>
            <person name="Postlethwait J.H."/>
            <person name="Berthelot C."/>
            <person name="Roest Crollius H."/>
            <person name="Guiguen Y."/>
        </authorList>
    </citation>
    <scope>NUCLEOTIDE SEQUENCE</scope>
    <source>
        <strain evidence="8">WJC10195</strain>
    </source>
</reference>
<evidence type="ECO:0000256" key="2">
    <source>
        <dbReference type="ARBA" id="ARBA00005771"/>
    </source>
</evidence>
<dbReference type="FunFam" id="3.40.50.300:FF:000433">
    <property type="entry name" value="Estrogen sulfotransferase"/>
    <property type="match status" value="1"/>
</dbReference>
<dbReference type="EMBL" id="JAINUF010000024">
    <property type="protein sequence ID" value="KAJ8332879.1"/>
    <property type="molecule type" value="Genomic_DNA"/>
</dbReference>
<keyword evidence="9" id="KW-1185">Reference proteome</keyword>
<keyword evidence="3" id="KW-0963">Cytoplasm</keyword>
<dbReference type="EC" id="2.8.2.-" evidence="6"/>
<dbReference type="GO" id="GO:0006584">
    <property type="term" value="P:catecholamine metabolic process"/>
    <property type="evidence" value="ECO:0007669"/>
    <property type="project" value="UniProtKB-KW"/>
</dbReference>
<comment type="caution">
    <text evidence="8">The sequence shown here is derived from an EMBL/GenBank/DDBJ whole genome shotgun (WGS) entry which is preliminary data.</text>
</comment>
<dbReference type="Pfam" id="PF00685">
    <property type="entry name" value="Sulfotransfer_1"/>
    <property type="match status" value="1"/>
</dbReference>
<evidence type="ECO:0000313" key="8">
    <source>
        <dbReference type="EMBL" id="KAJ8332879.1"/>
    </source>
</evidence>
<comment type="subcellular location">
    <subcellularLocation>
        <location evidence="1">Cytoplasm</location>
    </subcellularLocation>
</comment>
<dbReference type="GO" id="GO:0008146">
    <property type="term" value="F:sulfotransferase activity"/>
    <property type="evidence" value="ECO:0007669"/>
    <property type="project" value="InterPro"/>
</dbReference>
<evidence type="ECO:0000256" key="6">
    <source>
        <dbReference type="RuleBase" id="RU361155"/>
    </source>
</evidence>
<evidence type="ECO:0000259" key="7">
    <source>
        <dbReference type="Pfam" id="PF00685"/>
    </source>
</evidence>
<dbReference type="SUPFAM" id="SSF52540">
    <property type="entry name" value="P-loop containing nucleoside triphosphate hydrolases"/>
    <property type="match status" value="1"/>
</dbReference>
<sequence>MDGKYLQFNGLLVPKETHSTESLKYAVEFQVHDDDVFGLTYPKSGTIWMQEILPLILNGGDLTPVQTIPNWDRVPWLEETRAALVLGDRSPPRAMVSHLPYNLMPSSFFTSKAKVIYVTRNPKDIAVSSFHFHKMASFLDDPGTFDQFLDKFLSGQVLFGKWTDHVKSWRDTDSDDRILYVTYEEMVQDLRGALGRMSRFLGRELSPEVLEKVANHCQFNNMKTNVMSNFSLVPKDLMDSSKSAFLRKGTTGDWRNHFSAEQEARFSAVIKKEMEGASFKFPWDDE</sequence>
<evidence type="ECO:0000256" key="5">
    <source>
        <dbReference type="ARBA" id="ARBA00022939"/>
    </source>
</evidence>
<accession>A0A9Q1IAV0</accession>
<dbReference type="GO" id="GO:0005737">
    <property type="term" value="C:cytoplasm"/>
    <property type="evidence" value="ECO:0007669"/>
    <property type="project" value="UniProtKB-SubCell"/>
</dbReference>
<name>A0A9Q1IAV0_SYNKA</name>
<keyword evidence="4 6" id="KW-0808">Transferase</keyword>
<keyword evidence="5" id="KW-0128">Catecholamine metabolism</keyword>
<proteinExistence type="inferred from homology"/>
<evidence type="ECO:0000256" key="3">
    <source>
        <dbReference type="ARBA" id="ARBA00022490"/>
    </source>
</evidence>
<organism evidence="8 9">
    <name type="scientific">Synaphobranchus kaupii</name>
    <name type="common">Kaup's arrowtooth eel</name>
    <dbReference type="NCBI Taxonomy" id="118154"/>
    <lineage>
        <taxon>Eukaryota</taxon>
        <taxon>Metazoa</taxon>
        <taxon>Chordata</taxon>
        <taxon>Craniata</taxon>
        <taxon>Vertebrata</taxon>
        <taxon>Euteleostomi</taxon>
        <taxon>Actinopterygii</taxon>
        <taxon>Neopterygii</taxon>
        <taxon>Teleostei</taxon>
        <taxon>Anguilliformes</taxon>
        <taxon>Synaphobranchidae</taxon>
        <taxon>Synaphobranchus</taxon>
    </lineage>
</organism>
<dbReference type="InterPro" id="IPR000863">
    <property type="entry name" value="Sulfotransferase_dom"/>
</dbReference>
<feature type="domain" description="Sulfotransferase" evidence="7">
    <location>
        <begin position="33"/>
        <end position="276"/>
    </location>
</feature>
<dbReference type="OrthoDB" id="205623at2759"/>
<protein>
    <recommendedName>
        <fullName evidence="6">Sulfotransferase</fullName>
        <ecNumber evidence="6">2.8.2.-</ecNumber>
    </recommendedName>
</protein>
<dbReference type="InterPro" id="IPR027417">
    <property type="entry name" value="P-loop_NTPase"/>
</dbReference>
<dbReference type="Gene3D" id="3.40.50.300">
    <property type="entry name" value="P-loop containing nucleotide triphosphate hydrolases"/>
    <property type="match status" value="1"/>
</dbReference>
<gene>
    <name evidence="8" type="ORF">SKAU_G00417750</name>
</gene>
<evidence type="ECO:0000256" key="4">
    <source>
        <dbReference type="ARBA" id="ARBA00022679"/>
    </source>
</evidence>
<comment type="similarity">
    <text evidence="2 6">Belongs to the sulfotransferase 1 family.</text>
</comment>
<evidence type="ECO:0000256" key="1">
    <source>
        <dbReference type="ARBA" id="ARBA00004496"/>
    </source>
</evidence>
<dbReference type="GO" id="GO:0006805">
    <property type="term" value="P:xenobiotic metabolic process"/>
    <property type="evidence" value="ECO:0007669"/>
    <property type="project" value="UniProtKB-ARBA"/>
</dbReference>
<dbReference type="Proteomes" id="UP001152622">
    <property type="component" value="Chromosome 24"/>
</dbReference>